<organism evidence="1 2">
    <name type="scientific">Colletotrichum zoysiae</name>
    <dbReference type="NCBI Taxonomy" id="1216348"/>
    <lineage>
        <taxon>Eukaryota</taxon>
        <taxon>Fungi</taxon>
        <taxon>Dikarya</taxon>
        <taxon>Ascomycota</taxon>
        <taxon>Pezizomycotina</taxon>
        <taxon>Sordariomycetes</taxon>
        <taxon>Hypocreomycetidae</taxon>
        <taxon>Glomerellales</taxon>
        <taxon>Glomerellaceae</taxon>
        <taxon>Colletotrichum</taxon>
        <taxon>Colletotrichum graminicola species complex</taxon>
    </lineage>
</organism>
<evidence type="ECO:0000313" key="1">
    <source>
        <dbReference type="EMBL" id="KAK2030177.1"/>
    </source>
</evidence>
<dbReference type="AlphaFoldDB" id="A0AAD9M347"/>
<sequence length="203" mass="22193">MDRILTAGSSAGHSRYATTRRKQCAHAVHASKHAKVCGRPCVMANGVPDGRGQGTQSATVPPVLPVCPRPVLSSPTSLLPSRMIPNPAEWTALLDRQRWAKEEHQCAPGSFGRRAALARFAWVSREGFVHALMNPRRGHTICMRAALSYHPQPRGQLLLRRRTPSGCSAPPYDCDVPASWNERRIAPGCDEIGRRCLLLMSGS</sequence>
<name>A0AAD9M347_9PEZI</name>
<proteinExistence type="predicted"/>
<accession>A0AAD9M347</accession>
<keyword evidence="2" id="KW-1185">Reference proteome</keyword>
<comment type="caution">
    <text evidence="1">The sequence shown here is derived from an EMBL/GenBank/DDBJ whole genome shotgun (WGS) entry which is preliminary data.</text>
</comment>
<gene>
    <name evidence="1" type="ORF">LX32DRAFT_332936</name>
</gene>
<dbReference type="EMBL" id="MU842854">
    <property type="protein sequence ID" value="KAK2030177.1"/>
    <property type="molecule type" value="Genomic_DNA"/>
</dbReference>
<dbReference type="Proteomes" id="UP001232148">
    <property type="component" value="Unassembled WGS sequence"/>
</dbReference>
<protein>
    <submittedName>
        <fullName evidence="1">Uncharacterized protein</fullName>
    </submittedName>
</protein>
<reference evidence="1" key="1">
    <citation type="submission" date="2021-06" db="EMBL/GenBank/DDBJ databases">
        <title>Comparative genomics, transcriptomics and evolutionary studies reveal genomic signatures of adaptation to plant cell wall in hemibiotrophic fungi.</title>
        <authorList>
            <consortium name="DOE Joint Genome Institute"/>
            <person name="Baroncelli R."/>
            <person name="Diaz J.F."/>
            <person name="Benocci T."/>
            <person name="Peng M."/>
            <person name="Battaglia E."/>
            <person name="Haridas S."/>
            <person name="Andreopoulos W."/>
            <person name="Labutti K."/>
            <person name="Pangilinan J."/>
            <person name="Floch G.L."/>
            <person name="Makela M.R."/>
            <person name="Henrissat B."/>
            <person name="Grigoriev I.V."/>
            <person name="Crouch J.A."/>
            <person name="De Vries R.P."/>
            <person name="Sukno S.A."/>
            <person name="Thon M.R."/>
        </authorList>
    </citation>
    <scope>NUCLEOTIDE SEQUENCE</scope>
    <source>
        <strain evidence="1">MAFF235873</strain>
    </source>
</reference>
<evidence type="ECO:0000313" key="2">
    <source>
        <dbReference type="Proteomes" id="UP001232148"/>
    </source>
</evidence>